<evidence type="ECO:0000256" key="1">
    <source>
        <dbReference type="SAM" id="MobiDB-lite"/>
    </source>
</evidence>
<feature type="compositionally biased region" description="Low complexity" evidence="1">
    <location>
        <begin position="256"/>
        <end position="275"/>
    </location>
</feature>
<evidence type="ECO:0000313" key="3">
    <source>
        <dbReference type="EMBL" id="ORX48095.1"/>
    </source>
</evidence>
<feature type="compositionally biased region" description="Polar residues" evidence="1">
    <location>
        <begin position="27"/>
        <end position="52"/>
    </location>
</feature>
<keyword evidence="2" id="KW-0812">Transmembrane</keyword>
<comment type="caution">
    <text evidence="3">The sequence shown here is derived from an EMBL/GenBank/DDBJ whole genome shotgun (WGS) entry which is preliminary data.</text>
</comment>
<evidence type="ECO:0000313" key="4">
    <source>
        <dbReference type="Proteomes" id="UP000193719"/>
    </source>
</evidence>
<keyword evidence="2" id="KW-0472">Membrane</keyword>
<feature type="transmembrane region" description="Helical" evidence="2">
    <location>
        <begin position="120"/>
        <end position="141"/>
    </location>
</feature>
<protein>
    <recommendedName>
        <fullName evidence="5">Transmembrane protein</fullName>
    </recommendedName>
</protein>
<dbReference type="EMBL" id="MCFH01000028">
    <property type="protein sequence ID" value="ORX48095.1"/>
    <property type="molecule type" value="Genomic_DNA"/>
</dbReference>
<feature type="compositionally biased region" description="Polar residues" evidence="1">
    <location>
        <begin position="73"/>
        <end position="86"/>
    </location>
</feature>
<evidence type="ECO:0000256" key="2">
    <source>
        <dbReference type="SAM" id="Phobius"/>
    </source>
</evidence>
<evidence type="ECO:0008006" key="5">
    <source>
        <dbReference type="Google" id="ProtNLM"/>
    </source>
</evidence>
<keyword evidence="2" id="KW-1133">Transmembrane helix</keyword>
<dbReference type="Proteomes" id="UP000193719">
    <property type="component" value="Unassembled WGS sequence"/>
</dbReference>
<gene>
    <name evidence="3" type="ORF">BCR36DRAFT_584408</name>
</gene>
<feature type="compositionally biased region" description="Low complexity" evidence="1">
    <location>
        <begin position="53"/>
        <end position="72"/>
    </location>
</feature>
<dbReference type="OrthoDB" id="10634141at2759"/>
<feature type="compositionally biased region" description="Low complexity" evidence="1">
    <location>
        <begin position="87"/>
        <end position="99"/>
    </location>
</feature>
<reference evidence="3 4" key="2">
    <citation type="submission" date="2016-08" db="EMBL/GenBank/DDBJ databases">
        <title>Pervasive Adenine N6-methylation of Active Genes in Fungi.</title>
        <authorList>
            <consortium name="DOE Joint Genome Institute"/>
            <person name="Mondo S.J."/>
            <person name="Dannebaum R.O."/>
            <person name="Kuo R.C."/>
            <person name="Labutti K."/>
            <person name="Haridas S."/>
            <person name="Kuo A."/>
            <person name="Salamov A."/>
            <person name="Ahrendt S.R."/>
            <person name="Lipzen A."/>
            <person name="Sullivan W."/>
            <person name="Andreopoulos W.B."/>
            <person name="Clum A."/>
            <person name="Lindquist E."/>
            <person name="Daum C."/>
            <person name="Ramamoorthy G.K."/>
            <person name="Gryganskyi A."/>
            <person name="Culley D."/>
            <person name="Magnuson J.K."/>
            <person name="James T.Y."/>
            <person name="O'Malley M.A."/>
            <person name="Stajich J.E."/>
            <person name="Spatafora J.W."/>
            <person name="Visel A."/>
            <person name="Grigoriev I.V."/>
        </authorList>
    </citation>
    <scope>NUCLEOTIDE SEQUENCE [LARGE SCALE GENOMIC DNA]</scope>
    <source>
        <strain evidence="4">finn</strain>
    </source>
</reference>
<feature type="compositionally biased region" description="Low complexity" evidence="1">
    <location>
        <begin position="7"/>
        <end position="26"/>
    </location>
</feature>
<organism evidence="3 4">
    <name type="scientific">Piromyces finnis</name>
    <dbReference type="NCBI Taxonomy" id="1754191"/>
    <lineage>
        <taxon>Eukaryota</taxon>
        <taxon>Fungi</taxon>
        <taxon>Fungi incertae sedis</taxon>
        <taxon>Chytridiomycota</taxon>
        <taxon>Chytridiomycota incertae sedis</taxon>
        <taxon>Neocallimastigomycetes</taxon>
        <taxon>Neocallimastigales</taxon>
        <taxon>Neocallimastigaceae</taxon>
        <taxon>Piromyces</taxon>
    </lineage>
</organism>
<dbReference type="AlphaFoldDB" id="A0A1Y1V6X8"/>
<reference evidence="3 4" key="1">
    <citation type="submission" date="2016-08" db="EMBL/GenBank/DDBJ databases">
        <title>Genomes of anaerobic fungi encode conserved fungal cellulosomes for biomass hydrolysis.</title>
        <authorList>
            <consortium name="DOE Joint Genome Institute"/>
            <person name="Haitjema C.H."/>
            <person name="Gilmore S.P."/>
            <person name="Henske J.K."/>
            <person name="Solomon K.V."/>
            <person name="De Groot R."/>
            <person name="Kuo A."/>
            <person name="Mondo S.J."/>
            <person name="Salamov A.A."/>
            <person name="Labutti K."/>
            <person name="Zhao Z."/>
            <person name="Chiniquy J."/>
            <person name="Barry K."/>
            <person name="Brewer H.M."/>
            <person name="Purvine S.O."/>
            <person name="Wright A.T."/>
            <person name="Boxma B."/>
            <person name="Van Alen T."/>
            <person name="Hackstein J.H."/>
            <person name="Baker S.E."/>
            <person name="Grigoriev I.V."/>
            <person name="O'Malley M.A."/>
        </authorList>
    </citation>
    <scope>NUCLEOTIDE SEQUENCE [LARGE SCALE GENOMIC DNA]</scope>
    <source>
        <strain evidence="4">finn</strain>
    </source>
</reference>
<proteinExistence type="predicted"/>
<keyword evidence="4" id="KW-1185">Reference proteome</keyword>
<name>A0A1Y1V6X8_9FUNG</name>
<feature type="region of interest" description="Disordered" evidence="1">
    <location>
        <begin position="254"/>
        <end position="291"/>
    </location>
</feature>
<feature type="region of interest" description="Disordered" evidence="1">
    <location>
        <begin position="1"/>
        <end position="99"/>
    </location>
</feature>
<sequence length="430" mass="48299">MEADKPNNNVNSGNPNTQNNNNMGNNETPPQSNNNPMGNNEIPPQSNNNPMGNNETPPQNNNNPMGNNETPPQSNNNPMGNNSTMANNHENNFNNMNGVNNSAIAGAPAENDKAPSSSSYPIICTVCAFAFIIGIYIYIIMSKKNKNPSKSSKKEFNKSNDLFAFNPNMGNQVNNSHPLFSHNNNSKVYGGGLSDSEVTSPFSDTNNLINFNRAQIQQPINFMNKDYGEPPVYHQNKEHYPNPLYNHSKPTQPNKSTFTPKPTPVVTPSISPVSSNSMNMGISSPKKYNRENDVEGDKTILTQEEIQLLKMRKNSMRNAKNNDRMEYSSRYNNEKSIPTIGGGMQNRNERFNTPNIDEVAPFNNFLSNNTQIKKPENIFVRDSVTDDSFNDNSFIRKLGNNIKIETKKFEYEEETIEEPINKLKIKRFNN</sequence>
<accession>A0A1Y1V6X8</accession>